<dbReference type="InterPro" id="IPR006311">
    <property type="entry name" value="TAT_signal"/>
</dbReference>
<comment type="caution">
    <text evidence="4">The sequence shown here is derived from an EMBL/GenBank/DDBJ whole genome shotgun (WGS) entry which is preliminary data.</text>
</comment>
<keyword evidence="2" id="KW-0175">Coiled coil</keyword>
<comment type="subcellular location">
    <subcellularLocation>
        <location evidence="1">Cell envelope</location>
    </subcellularLocation>
</comment>
<evidence type="ECO:0000256" key="2">
    <source>
        <dbReference type="ARBA" id="ARBA00023054"/>
    </source>
</evidence>
<proteinExistence type="predicted"/>
<dbReference type="PROSITE" id="PS00430">
    <property type="entry name" value="TONB_DEPENDENT_REC_1"/>
    <property type="match status" value="1"/>
</dbReference>
<dbReference type="Pfam" id="PF01471">
    <property type="entry name" value="PG_binding_1"/>
    <property type="match status" value="1"/>
</dbReference>
<keyword evidence="5" id="KW-1185">Reference proteome</keyword>
<dbReference type="Gene3D" id="1.10.101.10">
    <property type="entry name" value="PGBD-like superfamily/PGBD"/>
    <property type="match status" value="1"/>
</dbReference>
<evidence type="ECO:0000313" key="5">
    <source>
        <dbReference type="Proteomes" id="UP001603978"/>
    </source>
</evidence>
<protein>
    <submittedName>
        <fullName evidence="4">Peptidoglycan-binding protein</fullName>
    </submittedName>
</protein>
<organism evidence="4 5">
    <name type="scientific">Nonomuraea marmarensis</name>
    <dbReference type="NCBI Taxonomy" id="3351344"/>
    <lineage>
        <taxon>Bacteria</taxon>
        <taxon>Bacillati</taxon>
        <taxon>Actinomycetota</taxon>
        <taxon>Actinomycetes</taxon>
        <taxon>Streptosporangiales</taxon>
        <taxon>Streptosporangiaceae</taxon>
        <taxon>Nonomuraea</taxon>
    </lineage>
</organism>
<feature type="domain" description="Peptidoglycan binding-like" evidence="3">
    <location>
        <begin position="140"/>
        <end position="187"/>
    </location>
</feature>
<evidence type="ECO:0000256" key="1">
    <source>
        <dbReference type="ARBA" id="ARBA00004196"/>
    </source>
</evidence>
<dbReference type="InterPro" id="IPR010916">
    <property type="entry name" value="TonB_box_CS"/>
</dbReference>
<dbReference type="SUPFAM" id="SSF47090">
    <property type="entry name" value="PGBD-like"/>
    <property type="match status" value="1"/>
</dbReference>
<dbReference type="PANTHER" id="PTHR32347">
    <property type="entry name" value="EFFLUX SYSTEM COMPONENT YKNX-RELATED"/>
    <property type="match status" value="1"/>
</dbReference>
<name>A0ABW7AN91_9ACTN</name>
<sequence length="364" mass="37950">MTQVKEKNERAVRALPPRRRSPLRVLAWTGGAALLAAAVAAAAVGFGGNGTGTAVATRTAPATAKVTRTTLTATKTVDGTLGYGDTLTVTGKSQGTITWLPGEGSTITRGHGVYSVDADRRPLLYGTMPLYRTLEDGVEGRDVELLERNLDKLGYTGFDVDNEFTWTTREAVEDWQEDLGLDVTGKVQPGDVVVADGQIRVAELKKTLGDAASGQVLSATGTTREVLVNLDVADEHLVRKGMKATVELPDGSTVNGKVTSVGKVATETTSGNDTTTTVEVKVSVSGLKKSFDAAPVDVTIVSDQREDVLAVPVGALVALAEGGYGVQVVEGAATRYVAVETGMFADGKVEVTGVDEGMTVAVPK</sequence>
<dbReference type="Proteomes" id="UP001603978">
    <property type="component" value="Unassembled WGS sequence"/>
</dbReference>
<evidence type="ECO:0000259" key="3">
    <source>
        <dbReference type="Pfam" id="PF01471"/>
    </source>
</evidence>
<dbReference type="InterPro" id="IPR036366">
    <property type="entry name" value="PGBDSf"/>
</dbReference>
<dbReference type="InterPro" id="IPR050465">
    <property type="entry name" value="UPF0194_transport"/>
</dbReference>
<gene>
    <name evidence="4" type="ORF">ACFLIM_31450</name>
</gene>
<dbReference type="EMBL" id="JBICRM010000022">
    <property type="protein sequence ID" value="MFG1707730.1"/>
    <property type="molecule type" value="Genomic_DNA"/>
</dbReference>
<dbReference type="InterPro" id="IPR002477">
    <property type="entry name" value="Peptidoglycan-bd-like"/>
</dbReference>
<dbReference type="RefSeq" id="WP_393171633.1">
    <property type="nucleotide sequence ID" value="NZ_JBICRM010000022.1"/>
</dbReference>
<reference evidence="4 5" key="1">
    <citation type="submission" date="2024-10" db="EMBL/GenBank/DDBJ databases">
        <authorList>
            <person name="Topkara A.R."/>
            <person name="Saygin H."/>
        </authorList>
    </citation>
    <scope>NUCLEOTIDE SEQUENCE [LARGE SCALE GENOMIC DNA]</scope>
    <source>
        <strain evidence="4 5">M3C6</strain>
    </source>
</reference>
<evidence type="ECO:0000313" key="4">
    <source>
        <dbReference type="EMBL" id="MFG1707730.1"/>
    </source>
</evidence>
<dbReference type="PROSITE" id="PS51318">
    <property type="entry name" value="TAT"/>
    <property type="match status" value="1"/>
</dbReference>
<accession>A0ABW7AN91</accession>
<dbReference type="Gene3D" id="2.40.420.20">
    <property type="match status" value="1"/>
</dbReference>
<dbReference type="InterPro" id="IPR036365">
    <property type="entry name" value="PGBD-like_sf"/>
</dbReference>